<evidence type="ECO:0000313" key="3">
    <source>
        <dbReference type="Proteomes" id="UP000199371"/>
    </source>
</evidence>
<dbReference type="EMBL" id="FNXF01000009">
    <property type="protein sequence ID" value="SEH96910.1"/>
    <property type="molecule type" value="Genomic_DNA"/>
</dbReference>
<protein>
    <submittedName>
        <fullName evidence="2">Hyperosmotically inducible protein</fullName>
    </submittedName>
</protein>
<dbReference type="Proteomes" id="UP000199371">
    <property type="component" value="Unassembled WGS sequence"/>
</dbReference>
<feature type="domain" description="BON" evidence="1">
    <location>
        <begin position="62"/>
        <end position="129"/>
    </location>
</feature>
<dbReference type="PANTHER" id="PTHR34606">
    <property type="entry name" value="BON DOMAIN-CONTAINING PROTEIN"/>
    <property type="match status" value="1"/>
</dbReference>
<dbReference type="STRING" id="173990.SAMN05660691_02479"/>
<dbReference type="Pfam" id="PF04972">
    <property type="entry name" value="BON"/>
    <property type="match status" value="1"/>
</dbReference>
<keyword evidence="3" id="KW-1185">Reference proteome</keyword>
<organism evidence="2 3">
    <name type="scientific">Rheinheimera pacifica</name>
    <dbReference type="NCBI Taxonomy" id="173990"/>
    <lineage>
        <taxon>Bacteria</taxon>
        <taxon>Pseudomonadati</taxon>
        <taxon>Pseudomonadota</taxon>
        <taxon>Gammaproteobacteria</taxon>
        <taxon>Chromatiales</taxon>
        <taxon>Chromatiaceae</taxon>
        <taxon>Rheinheimera</taxon>
    </lineage>
</organism>
<dbReference type="PANTHER" id="PTHR34606:SF15">
    <property type="entry name" value="BON DOMAIN-CONTAINING PROTEIN"/>
    <property type="match status" value="1"/>
</dbReference>
<accession>A0A1H6MCX0</accession>
<dbReference type="InterPro" id="IPR007055">
    <property type="entry name" value="BON_dom"/>
</dbReference>
<dbReference type="Gene3D" id="3.30.1340.30">
    <property type="match status" value="1"/>
</dbReference>
<proteinExistence type="predicted"/>
<evidence type="ECO:0000259" key="1">
    <source>
        <dbReference type="PROSITE" id="PS50914"/>
    </source>
</evidence>
<name>A0A1H6MCX0_9GAMM</name>
<evidence type="ECO:0000313" key="2">
    <source>
        <dbReference type="EMBL" id="SEH96910.1"/>
    </source>
</evidence>
<dbReference type="PROSITE" id="PS50914">
    <property type="entry name" value="BON"/>
    <property type="match status" value="1"/>
</dbReference>
<dbReference type="AlphaFoldDB" id="A0A1H6MCX0"/>
<dbReference type="InterPro" id="IPR051686">
    <property type="entry name" value="Lipoprotein_DolP"/>
</dbReference>
<reference evidence="3" key="1">
    <citation type="submission" date="2016-10" db="EMBL/GenBank/DDBJ databases">
        <authorList>
            <person name="Varghese N."/>
            <person name="Submissions S."/>
        </authorList>
    </citation>
    <scope>NUCLEOTIDE SEQUENCE [LARGE SCALE GENOMIC DNA]</scope>
    <source>
        <strain evidence="3">DSM 17616</strain>
    </source>
</reference>
<sequence length="129" mass="13765">MVLTLHFCSVNEPMMQVIKRTFVTAGVVLAGSLLLSSCERGNVNAQTGAPDLSVTTEDGSGDDVNISTAVNTALMADPQLQHLDIQIETRKGDVKLWGQVETQAQREQAAMITAATSGVHSVNNQLEVK</sequence>
<gene>
    <name evidence="2" type="ORF">SAMN05660691_02479</name>
</gene>